<dbReference type="PANTHER" id="PTHR23244">
    <property type="entry name" value="KELCH REPEAT DOMAIN"/>
    <property type="match status" value="1"/>
</dbReference>
<feature type="chain" id="PRO_5043037581" description="Kelch repeat-containing protein" evidence="1">
    <location>
        <begin position="22"/>
        <end position="412"/>
    </location>
</feature>
<accession>A0AAN6UI96</accession>
<gene>
    <name evidence="2" type="ORF">BT67DRAFT_478871</name>
</gene>
<evidence type="ECO:0008006" key="4">
    <source>
        <dbReference type="Google" id="ProtNLM"/>
    </source>
</evidence>
<dbReference type="AlphaFoldDB" id="A0AAN6UI96"/>
<feature type="signal peptide" evidence="1">
    <location>
        <begin position="1"/>
        <end position="21"/>
    </location>
</feature>
<reference evidence="2" key="1">
    <citation type="journal article" date="2023" name="Mol. Phylogenet. Evol.">
        <title>Genome-scale phylogeny and comparative genomics of the fungal order Sordariales.</title>
        <authorList>
            <person name="Hensen N."/>
            <person name="Bonometti L."/>
            <person name="Westerberg I."/>
            <person name="Brannstrom I.O."/>
            <person name="Guillou S."/>
            <person name="Cros-Aarteil S."/>
            <person name="Calhoun S."/>
            <person name="Haridas S."/>
            <person name="Kuo A."/>
            <person name="Mondo S."/>
            <person name="Pangilinan J."/>
            <person name="Riley R."/>
            <person name="LaButti K."/>
            <person name="Andreopoulos B."/>
            <person name="Lipzen A."/>
            <person name="Chen C."/>
            <person name="Yan M."/>
            <person name="Daum C."/>
            <person name="Ng V."/>
            <person name="Clum A."/>
            <person name="Steindorff A."/>
            <person name="Ohm R.A."/>
            <person name="Martin F."/>
            <person name="Silar P."/>
            <person name="Natvig D.O."/>
            <person name="Lalanne C."/>
            <person name="Gautier V."/>
            <person name="Ament-Velasquez S.L."/>
            <person name="Kruys A."/>
            <person name="Hutchinson M.I."/>
            <person name="Powell A.J."/>
            <person name="Barry K."/>
            <person name="Miller A.N."/>
            <person name="Grigoriev I.V."/>
            <person name="Debuchy R."/>
            <person name="Gladieux P."/>
            <person name="Hiltunen Thoren M."/>
            <person name="Johannesson H."/>
        </authorList>
    </citation>
    <scope>NUCLEOTIDE SEQUENCE</scope>
    <source>
        <strain evidence="2">CBS 123565</strain>
    </source>
</reference>
<evidence type="ECO:0000256" key="1">
    <source>
        <dbReference type="SAM" id="SignalP"/>
    </source>
</evidence>
<sequence length="412" mass="44410">MRSDLSASGVFAMLGLGCAVGAELLDAPSAGNFVRRDAARATVLGDYVYVDGGELSQLVDGKISSYRSSNQVNSTLSIDISKSWTTSDLVIRTIPRPSPAKANVALWTDTAAGVFYSWGGKYPFGLNMVKDALWKFTPDGGGGGAWSKEEPTNPTLFTALHPSEQGVSAYTNDTGILIGGLATGWTELYRGHTQTLPGMVTFNMKTKVWQNGTTGFSPFPTLVGASAHYVPSFGPHGLVLVFGGHTPPVVGLPDLPTAPFVDLRNLTLFDPETKERYWQMATGSIPPTPRSFFCVTGCQNPAGGYEIFLFGGQNQRDRFNYDDAYILSLPGFVWTKLPDTPAGRRRGATCVPVGKRQVLTIGGIDGDWRSADPAPQGLQLFDMTAMRWTDAYDANAAAYEQADVIKRWYSSG</sequence>
<name>A0AAN6UI96_9PEZI</name>
<dbReference type="InterPro" id="IPR015915">
    <property type="entry name" value="Kelch-typ_b-propeller"/>
</dbReference>
<dbReference type="SUPFAM" id="SSF117281">
    <property type="entry name" value="Kelch motif"/>
    <property type="match status" value="2"/>
</dbReference>
<dbReference type="Proteomes" id="UP001304895">
    <property type="component" value="Unassembled WGS sequence"/>
</dbReference>
<dbReference type="PANTHER" id="PTHR23244:SF490">
    <property type="entry name" value="KELCH REPEAT PROTEIN"/>
    <property type="match status" value="1"/>
</dbReference>
<protein>
    <recommendedName>
        <fullName evidence="4">Kelch repeat-containing protein</fullName>
    </recommendedName>
</protein>
<proteinExistence type="predicted"/>
<organism evidence="2 3">
    <name type="scientific">Trichocladium antarcticum</name>
    <dbReference type="NCBI Taxonomy" id="1450529"/>
    <lineage>
        <taxon>Eukaryota</taxon>
        <taxon>Fungi</taxon>
        <taxon>Dikarya</taxon>
        <taxon>Ascomycota</taxon>
        <taxon>Pezizomycotina</taxon>
        <taxon>Sordariomycetes</taxon>
        <taxon>Sordariomycetidae</taxon>
        <taxon>Sordariales</taxon>
        <taxon>Chaetomiaceae</taxon>
        <taxon>Trichocladium</taxon>
    </lineage>
</organism>
<evidence type="ECO:0000313" key="2">
    <source>
        <dbReference type="EMBL" id="KAK4133502.1"/>
    </source>
</evidence>
<keyword evidence="1" id="KW-0732">Signal</keyword>
<keyword evidence="3" id="KW-1185">Reference proteome</keyword>
<comment type="caution">
    <text evidence="2">The sequence shown here is derived from an EMBL/GenBank/DDBJ whole genome shotgun (WGS) entry which is preliminary data.</text>
</comment>
<evidence type="ECO:0000313" key="3">
    <source>
        <dbReference type="Proteomes" id="UP001304895"/>
    </source>
</evidence>
<dbReference type="EMBL" id="MU853412">
    <property type="protein sequence ID" value="KAK4133502.1"/>
    <property type="molecule type" value="Genomic_DNA"/>
</dbReference>
<reference evidence="2" key="2">
    <citation type="submission" date="2023-05" db="EMBL/GenBank/DDBJ databases">
        <authorList>
            <consortium name="Lawrence Berkeley National Laboratory"/>
            <person name="Steindorff A."/>
            <person name="Hensen N."/>
            <person name="Bonometti L."/>
            <person name="Westerberg I."/>
            <person name="Brannstrom I.O."/>
            <person name="Guillou S."/>
            <person name="Cros-Aarteil S."/>
            <person name="Calhoun S."/>
            <person name="Haridas S."/>
            <person name="Kuo A."/>
            <person name="Mondo S."/>
            <person name="Pangilinan J."/>
            <person name="Riley R."/>
            <person name="Labutti K."/>
            <person name="Andreopoulos B."/>
            <person name="Lipzen A."/>
            <person name="Chen C."/>
            <person name="Yanf M."/>
            <person name="Daum C."/>
            <person name="Ng V."/>
            <person name="Clum A."/>
            <person name="Ohm R."/>
            <person name="Martin F."/>
            <person name="Silar P."/>
            <person name="Natvig D."/>
            <person name="Lalanne C."/>
            <person name="Gautier V."/>
            <person name="Ament-Velasquez S.L."/>
            <person name="Kruys A."/>
            <person name="Hutchinson M.I."/>
            <person name="Powell A.J."/>
            <person name="Barry K."/>
            <person name="Miller A.N."/>
            <person name="Grigoriev I.V."/>
            <person name="Debuchy R."/>
            <person name="Gladieux P."/>
            <person name="Thoren M.H."/>
            <person name="Johannesson H."/>
        </authorList>
    </citation>
    <scope>NUCLEOTIDE SEQUENCE</scope>
    <source>
        <strain evidence="2">CBS 123565</strain>
    </source>
</reference>
<dbReference type="PROSITE" id="PS51257">
    <property type="entry name" value="PROKAR_LIPOPROTEIN"/>
    <property type="match status" value="1"/>
</dbReference>
<dbReference type="Gene3D" id="2.120.10.80">
    <property type="entry name" value="Kelch-type beta propeller"/>
    <property type="match status" value="1"/>
</dbReference>